<gene>
    <name evidence="1" type="ORF">CCAL12919_00950</name>
    <name evidence="2" type="ORF">CCAL9337_01830</name>
</gene>
<reference evidence="2 3" key="1">
    <citation type="submission" date="2015-08" db="EMBL/GenBank/DDBJ databases">
        <title>Comparative genomics of the Campylobacter concisus group.</title>
        <authorList>
            <person name="Yee E."/>
            <person name="Chapman M.H."/>
            <person name="Huynh S."/>
            <person name="Bono J.L."/>
            <person name="On S.L."/>
            <person name="St Leger J."/>
            <person name="Foster G."/>
            <person name="Parker C.T."/>
            <person name="Miller W.G."/>
        </authorList>
    </citation>
    <scope>NUCLEOTIDE SEQUENCE [LARGE SCALE GENOMIC DNA]</scope>
    <source>
        <strain evidence="2 3">RM9337</strain>
    </source>
</reference>
<proteinExistence type="predicted"/>
<dbReference type="EMBL" id="LIWG01000002">
    <property type="protein sequence ID" value="MBE3607468.1"/>
    <property type="molecule type" value="Genomic_DNA"/>
</dbReference>
<organism evidence="2 3">
    <name type="scientific">Campylobacter californiensis</name>
    <dbReference type="NCBI Taxonomy" id="1032243"/>
    <lineage>
        <taxon>Bacteria</taxon>
        <taxon>Pseudomonadati</taxon>
        <taxon>Campylobacterota</taxon>
        <taxon>Epsilonproteobacteria</taxon>
        <taxon>Campylobacterales</taxon>
        <taxon>Campylobacteraceae</taxon>
        <taxon>Campylobacter</taxon>
    </lineage>
</organism>
<sequence length="180" mass="21352">MKKILLILLTVINLFAINQQEIEEWFSNGEYRKVCSNQVENFFKKTSDESIMSIYGISCLNIHELNRLASPMFKLVKTKEARENAAYFADILFKKKLLYHALIDNVDISYIRLPKSDYILSFIFDKFVKKEYILDGDEYIFKEKNSSTHYTLNVLKESQTNKIILKTFKDDELKSQIEYW</sequence>
<evidence type="ECO:0000313" key="3">
    <source>
        <dbReference type="Proteomes" id="UP000650616"/>
    </source>
</evidence>
<keyword evidence="3" id="KW-1185">Reference proteome</keyword>
<evidence type="ECO:0000313" key="4">
    <source>
        <dbReference type="Proteomes" id="UP001318760"/>
    </source>
</evidence>
<accession>A0AAW3ZUR3</accession>
<dbReference type="EMBL" id="JADBHS010000001">
    <property type="protein sequence ID" value="MBE2985704.1"/>
    <property type="molecule type" value="Genomic_DNA"/>
</dbReference>
<dbReference type="Proteomes" id="UP001318760">
    <property type="component" value="Unassembled WGS sequence"/>
</dbReference>
<dbReference type="AlphaFoldDB" id="A0AAW3ZUR3"/>
<name>A0AAW3ZUR3_9BACT</name>
<protein>
    <recommendedName>
        <fullName evidence="5">Periplasmic protein</fullName>
    </recommendedName>
</protein>
<evidence type="ECO:0000313" key="1">
    <source>
        <dbReference type="EMBL" id="MBE2985704.1"/>
    </source>
</evidence>
<reference evidence="1 4" key="2">
    <citation type="submission" date="2020-10" db="EMBL/GenBank/DDBJ databases">
        <title>Campylobacter californiensis sp. nov. isolated from cattle and feral swine in California.</title>
        <authorList>
            <person name="Miller W.G."/>
        </authorList>
    </citation>
    <scope>NUCLEOTIDE SEQUENCE [LARGE SCALE GENOMIC DNA]</scope>
    <source>
        <strain evidence="1 4">RM12919</strain>
    </source>
</reference>
<evidence type="ECO:0008006" key="5">
    <source>
        <dbReference type="Google" id="ProtNLM"/>
    </source>
</evidence>
<dbReference type="RefSeq" id="WP_170000080.1">
    <property type="nucleotide sequence ID" value="NZ_CP012545.1"/>
</dbReference>
<comment type="caution">
    <text evidence="2">The sequence shown here is derived from an EMBL/GenBank/DDBJ whole genome shotgun (WGS) entry which is preliminary data.</text>
</comment>
<dbReference type="Proteomes" id="UP000650616">
    <property type="component" value="Unassembled WGS sequence"/>
</dbReference>
<evidence type="ECO:0000313" key="2">
    <source>
        <dbReference type="EMBL" id="MBE3607468.1"/>
    </source>
</evidence>